<dbReference type="EMBL" id="JACHLR010000007">
    <property type="protein sequence ID" value="MBB4858719.1"/>
    <property type="molecule type" value="Genomic_DNA"/>
</dbReference>
<feature type="transmembrane region" description="Helical" evidence="6">
    <location>
        <begin position="18"/>
        <end position="39"/>
    </location>
</feature>
<feature type="transmembrane region" description="Helical" evidence="6">
    <location>
        <begin position="338"/>
        <end position="361"/>
    </location>
</feature>
<feature type="domain" description="Major facilitator superfamily (MFS) profile" evidence="7">
    <location>
        <begin position="21"/>
        <end position="435"/>
    </location>
</feature>
<keyword evidence="9" id="KW-1185">Reference proteome</keyword>
<dbReference type="InterPro" id="IPR044770">
    <property type="entry name" value="MFS_spinster-like"/>
</dbReference>
<dbReference type="SUPFAM" id="SSF103473">
    <property type="entry name" value="MFS general substrate transporter"/>
    <property type="match status" value="1"/>
</dbReference>
<feature type="transmembrane region" description="Helical" evidence="6">
    <location>
        <begin position="239"/>
        <end position="261"/>
    </location>
</feature>
<feature type="transmembrane region" description="Helical" evidence="6">
    <location>
        <begin position="189"/>
        <end position="208"/>
    </location>
</feature>
<sequence>MPPVEPTPAPGYPRSGTAWWSIAALFVASVVSIVDRGILNVVVDPVRHDLGLSDIQIGLLQGLAFGLFYAIVGIPLGLLADRASRRLLIAGGALIWSLATIGGGLAESFGELFAARLLVGLGEAALGPAAISLIADLFPPDRRGRPLSIYLAGNAISNGLAISITSFLVTAAAQGRFAGVPLLSGAAPWRVAFIGCGFLGLLVAVLMLTTTEPSRKANAGSATAMPRIGDKLAFLRRNAALLVPLYLGFAICFMAAYGAAAWTPTMLLRSFKLTPAALGTWLGPFSMAFSIAGPLIGGALIDGFARRGRPEAKYTMLIVAPLFVIPSSLAVFSPSPGIAMLLVAWSSGVFPIVGTTVFAMFQTIMPADMRGTSIALAGLLNTLLGAALGPVLVATITETNKADPAMVGYSIAIVTIPALVLSSILFALARRAALRSGE</sequence>
<feature type="transmembrane region" description="Helical" evidence="6">
    <location>
        <begin position="147"/>
        <end position="169"/>
    </location>
</feature>
<dbReference type="InterPro" id="IPR011701">
    <property type="entry name" value="MFS"/>
</dbReference>
<comment type="subcellular location">
    <subcellularLocation>
        <location evidence="1">Membrane</location>
        <topology evidence="1">Multi-pass membrane protein</topology>
    </subcellularLocation>
</comment>
<evidence type="ECO:0000256" key="6">
    <source>
        <dbReference type="SAM" id="Phobius"/>
    </source>
</evidence>
<dbReference type="Proteomes" id="UP000555448">
    <property type="component" value="Unassembled WGS sequence"/>
</dbReference>
<protein>
    <submittedName>
        <fullName evidence="8">MFS family permease</fullName>
    </submittedName>
</protein>
<dbReference type="InterPro" id="IPR036259">
    <property type="entry name" value="MFS_trans_sf"/>
</dbReference>
<dbReference type="PROSITE" id="PS50850">
    <property type="entry name" value="MFS"/>
    <property type="match status" value="1"/>
</dbReference>
<organism evidence="8 9">
    <name type="scientific">Novosphingobium chloroacetimidivorans</name>
    <dbReference type="NCBI Taxonomy" id="1428314"/>
    <lineage>
        <taxon>Bacteria</taxon>
        <taxon>Pseudomonadati</taxon>
        <taxon>Pseudomonadota</taxon>
        <taxon>Alphaproteobacteria</taxon>
        <taxon>Sphingomonadales</taxon>
        <taxon>Sphingomonadaceae</taxon>
        <taxon>Novosphingobium</taxon>
    </lineage>
</organism>
<evidence type="ECO:0000256" key="1">
    <source>
        <dbReference type="ARBA" id="ARBA00004141"/>
    </source>
</evidence>
<dbReference type="Pfam" id="PF07690">
    <property type="entry name" value="MFS_1"/>
    <property type="match status" value="1"/>
</dbReference>
<dbReference type="RefSeq" id="WP_184244635.1">
    <property type="nucleotide sequence ID" value="NZ_JACHLR010000007.1"/>
</dbReference>
<dbReference type="AlphaFoldDB" id="A0A7W7K9J2"/>
<evidence type="ECO:0000256" key="2">
    <source>
        <dbReference type="ARBA" id="ARBA00022448"/>
    </source>
</evidence>
<dbReference type="Gene3D" id="1.20.1250.20">
    <property type="entry name" value="MFS general substrate transporter like domains"/>
    <property type="match status" value="1"/>
</dbReference>
<comment type="caution">
    <text evidence="8">The sequence shown here is derived from an EMBL/GenBank/DDBJ whole genome shotgun (WGS) entry which is preliminary data.</text>
</comment>
<keyword evidence="3 6" id="KW-0812">Transmembrane</keyword>
<feature type="transmembrane region" description="Helical" evidence="6">
    <location>
        <begin position="281"/>
        <end position="302"/>
    </location>
</feature>
<feature type="transmembrane region" description="Helical" evidence="6">
    <location>
        <begin position="406"/>
        <end position="429"/>
    </location>
</feature>
<dbReference type="PANTHER" id="PTHR23505:SF79">
    <property type="entry name" value="PROTEIN SPINSTER"/>
    <property type="match status" value="1"/>
</dbReference>
<proteinExistence type="predicted"/>
<evidence type="ECO:0000313" key="8">
    <source>
        <dbReference type="EMBL" id="MBB4858719.1"/>
    </source>
</evidence>
<evidence type="ECO:0000256" key="5">
    <source>
        <dbReference type="ARBA" id="ARBA00023136"/>
    </source>
</evidence>
<feature type="transmembrane region" description="Helical" evidence="6">
    <location>
        <begin position="59"/>
        <end position="80"/>
    </location>
</feature>
<name>A0A7W7K9J2_9SPHN</name>
<reference evidence="8 9" key="1">
    <citation type="submission" date="2020-08" db="EMBL/GenBank/DDBJ databases">
        <title>Functional genomics of gut bacteria from endangered species of beetles.</title>
        <authorList>
            <person name="Carlos-Shanley C."/>
        </authorList>
    </citation>
    <scope>NUCLEOTIDE SEQUENCE [LARGE SCALE GENOMIC DNA]</scope>
    <source>
        <strain evidence="8 9">S00245</strain>
    </source>
</reference>
<keyword evidence="4 6" id="KW-1133">Transmembrane helix</keyword>
<dbReference type="GO" id="GO:0022857">
    <property type="term" value="F:transmembrane transporter activity"/>
    <property type="evidence" value="ECO:0007669"/>
    <property type="project" value="InterPro"/>
</dbReference>
<dbReference type="GO" id="GO:0016020">
    <property type="term" value="C:membrane"/>
    <property type="evidence" value="ECO:0007669"/>
    <property type="project" value="UniProtKB-SubCell"/>
</dbReference>
<evidence type="ECO:0000256" key="3">
    <source>
        <dbReference type="ARBA" id="ARBA00022692"/>
    </source>
</evidence>
<feature type="transmembrane region" description="Helical" evidence="6">
    <location>
        <begin position="314"/>
        <end position="332"/>
    </location>
</feature>
<feature type="transmembrane region" description="Helical" evidence="6">
    <location>
        <begin position="373"/>
        <end position="394"/>
    </location>
</feature>
<dbReference type="PANTHER" id="PTHR23505">
    <property type="entry name" value="SPINSTER"/>
    <property type="match status" value="1"/>
</dbReference>
<evidence type="ECO:0000259" key="7">
    <source>
        <dbReference type="PROSITE" id="PS50850"/>
    </source>
</evidence>
<evidence type="ECO:0000313" key="9">
    <source>
        <dbReference type="Proteomes" id="UP000555448"/>
    </source>
</evidence>
<dbReference type="InterPro" id="IPR020846">
    <property type="entry name" value="MFS_dom"/>
</dbReference>
<keyword evidence="5 6" id="KW-0472">Membrane</keyword>
<accession>A0A7W7K9J2</accession>
<feature type="transmembrane region" description="Helical" evidence="6">
    <location>
        <begin position="87"/>
        <end position="106"/>
    </location>
</feature>
<keyword evidence="2" id="KW-0813">Transport</keyword>
<gene>
    <name evidence="8" type="ORF">HNO88_002045</name>
</gene>
<evidence type="ECO:0000256" key="4">
    <source>
        <dbReference type="ARBA" id="ARBA00022989"/>
    </source>
</evidence>
<feature type="transmembrane region" description="Helical" evidence="6">
    <location>
        <begin position="112"/>
        <end position="135"/>
    </location>
</feature>